<dbReference type="AlphaFoldDB" id="A0AAU9VNW8"/>
<feature type="transmembrane region" description="Helical" evidence="1">
    <location>
        <begin position="134"/>
        <end position="160"/>
    </location>
</feature>
<evidence type="ECO:0000313" key="2">
    <source>
        <dbReference type="EMBL" id="CAH3034198.1"/>
    </source>
</evidence>
<dbReference type="Proteomes" id="UP001159428">
    <property type="component" value="Unassembled WGS sequence"/>
</dbReference>
<evidence type="ECO:0000256" key="1">
    <source>
        <dbReference type="SAM" id="Phobius"/>
    </source>
</evidence>
<protein>
    <submittedName>
        <fullName evidence="2">Uncharacterized protein</fullName>
    </submittedName>
</protein>
<reference evidence="2 3" key="1">
    <citation type="submission" date="2022-05" db="EMBL/GenBank/DDBJ databases">
        <authorList>
            <consortium name="Genoscope - CEA"/>
            <person name="William W."/>
        </authorList>
    </citation>
    <scope>NUCLEOTIDE SEQUENCE [LARGE SCALE GENOMIC DNA]</scope>
</reference>
<feature type="transmembrane region" description="Helical" evidence="1">
    <location>
        <begin position="172"/>
        <end position="192"/>
    </location>
</feature>
<sequence length="219" mass="24336">MPFSVVKEEWVPLLCVTIDIYNQSEYLVITNADSAIYVNSTKDKILKTDYWSNQTESRNGSVVPVGDVHVCRKSVILKCSGVLIQLKEEEYVILGNGSLYRNNSKEVYGIHDFVIIDGEATICIIPSSADSNTYTALLILIYVGISLSIACLLLVLFTTCRTRQRTANRKGCFLAIGWIPALLFVAICYYLDQSGQSVNSRQSIIINSTNLRYSDIGIG</sequence>
<keyword evidence="1" id="KW-1133">Transmembrane helix</keyword>
<keyword evidence="3" id="KW-1185">Reference proteome</keyword>
<organism evidence="2 3">
    <name type="scientific">Pocillopora meandrina</name>
    <dbReference type="NCBI Taxonomy" id="46732"/>
    <lineage>
        <taxon>Eukaryota</taxon>
        <taxon>Metazoa</taxon>
        <taxon>Cnidaria</taxon>
        <taxon>Anthozoa</taxon>
        <taxon>Hexacorallia</taxon>
        <taxon>Scleractinia</taxon>
        <taxon>Astrocoeniina</taxon>
        <taxon>Pocilloporidae</taxon>
        <taxon>Pocillopora</taxon>
    </lineage>
</organism>
<name>A0AAU9VNW8_9CNID</name>
<dbReference type="EMBL" id="CALNXJ010000002">
    <property type="protein sequence ID" value="CAH3034198.1"/>
    <property type="molecule type" value="Genomic_DNA"/>
</dbReference>
<keyword evidence="1" id="KW-0812">Transmembrane</keyword>
<evidence type="ECO:0000313" key="3">
    <source>
        <dbReference type="Proteomes" id="UP001159428"/>
    </source>
</evidence>
<keyword evidence="1" id="KW-0472">Membrane</keyword>
<comment type="caution">
    <text evidence="2">The sequence shown here is derived from an EMBL/GenBank/DDBJ whole genome shotgun (WGS) entry which is preliminary data.</text>
</comment>
<gene>
    <name evidence="2" type="ORF">PMEA_00010527</name>
</gene>
<proteinExistence type="predicted"/>
<accession>A0AAU9VNW8</accession>